<dbReference type="RefSeq" id="XP_021835981.2">
    <property type="nucleotide sequence ID" value="XM_021980289.2"/>
</dbReference>
<organism evidence="2 3">
    <name type="scientific">Spinacia oleracea</name>
    <name type="common">Spinach</name>
    <dbReference type="NCBI Taxonomy" id="3562"/>
    <lineage>
        <taxon>Eukaryota</taxon>
        <taxon>Viridiplantae</taxon>
        <taxon>Streptophyta</taxon>
        <taxon>Embryophyta</taxon>
        <taxon>Tracheophyta</taxon>
        <taxon>Spermatophyta</taxon>
        <taxon>Magnoliopsida</taxon>
        <taxon>eudicotyledons</taxon>
        <taxon>Gunneridae</taxon>
        <taxon>Pentapetalae</taxon>
        <taxon>Caryophyllales</taxon>
        <taxon>Chenopodiaceae</taxon>
        <taxon>Chenopodioideae</taxon>
        <taxon>Anserineae</taxon>
        <taxon>Spinacia</taxon>
    </lineage>
</organism>
<dbReference type="SUPFAM" id="SSF81383">
    <property type="entry name" value="F-box domain"/>
    <property type="match status" value="1"/>
</dbReference>
<dbReference type="Gene3D" id="1.20.1280.50">
    <property type="match status" value="1"/>
</dbReference>
<dbReference type="SMART" id="SM00256">
    <property type="entry name" value="FBOX"/>
    <property type="match status" value="1"/>
</dbReference>
<reference evidence="2" key="1">
    <citation type="journal article" date="2021" name="Nat. Commun.">
        <title>Genomic analyses provide insights into spinach domestication and the genetic basis of agronomic traits.</title>
        <authorList>
            <person name="Cai X."/>
            <person name="Sun X."/>
            <person name="Xu C."/>
            <person name="Sun H."/>
            <person name="Wang X."/>
            <person name="Ge C."/>
            <person name="Zhang Z."/>
            <person name="Wang Q."/>
            <person name="Fei Z."/>
            <person name="Jiao C."/>
            <person name="Wang Q."/>
        </authorList>
    </citation>
    <scope>NUCLEOTIDE SEQUENCE [LARGE SCALE GENOMIC DNA]</scope>
    <source>
        <strain evidence="2">cv. Varoflay</strain>
    </source>
</reference>
<reference evidence="3" key="2">
    <citation type="submission" date="2025-08" db="UniProtKB">
        <authorList>
            <consortium name="RefSeq"/>
        </authorList>
    </citation>
    <scope>IDENTIFICATION</scope>
    <source>
        <tissue evidence="3">Leaf</tissue>
    </source>
</reference>
<proteinExistence type="predicted"/>
<dbReference type="GeneID" id="110775676"/>
<accession>A0A9R0HS53</accession>
<gene>
    <name evidence="3" type="primary">LOC110775676</name>
</gene>
<dbReference type="AlphaFoldDB" id="A0A9R0HS53"/>
<dbReference type="InterPro" id="IPR036047">
    <property type="entry name" value="F-box-like_dom_sf"/>
</dbReference>
<dbReference type="KEGG" id="soe:110775676"/>
<keyword evidence="2" id="KW-1185">Reference proteome</keyword>
<dbReference type="PANTHER" id="PTHR31672">
    <property type="entry name" value="BNACNNG10540D PROTEIN"/>
    <property type="match status" value="1"/>
</dbReference>
<dbReference type="InterPro" id="IPR001810">
    <property type="entry name" value="F-box_dom"/>
</dbReference>
<dbReference type="PANTHER" id="PTHR31672:SF13">
    <property type="entry name" value="F-BOX PROTEIN CPR30-LIKE"/>
    <property type="match status" value="1"/>
</dbReference>
<dbReference type="Pfam" id="PF00646">
    <property type="entry name" value="F-box"/>
    <property type="match status" value="1"/>
</dbReference>
<dbReference type="InterPro" id="IPR050796">
    <property type="entry name" value="SCF_F-box_component"/>
</dbReference>
<evidence type="ECO:0000313" key="2">
    <source>
        <dbReference type="Proteomes" id="UP000813463"/>
    </source>
</evidence>
<dbReference type="InterPro" id="IPR013187">
    <property type="entry name" value="F-box-assoc_dom_typ3"/>
</dbReference>
<dbReference type="Pfam" id="PF08268">
    <property type="entry name" value="FBA_3"/>
    <property type="match status" value="1"/>
</dbReference>
<protein>
    <submittedName>
        <fullName evidence="3">F-box protein At3g07870</fullName>
    </submittedName>
</protein>
<evidence type="ECO:0000259" key="1">
    <source>
        <dbReference type="PROSITE" id="PS50181"/>
    </source>
</evidence>
<dbReference type="Proteomes" id="UP000813463">
    <property type="component" value="Chromosome 3"/>
</dbReference>
<name>A0A9R0HS53_SPIOL</name>
<feature type="domain" description="F-box" evidence="1">
    <location>
        <begin position="9"/>
        <end position="65"/>
    </location>
</feature>
<dbReference type="InterPro" id="IPR017451">
    <property type="entry name" value="F-box-assoc_interact_dom"/>
</dbReference>
<dbReference type="PROSITE" id="PS50181">
    <property type="entry name" value="FBOX"/>
    <property type="match status" value="1"/>
</dbReference>
<dbReference type="NCBIfam" id="TIGR01640">
    <property type="entry name" value="F_box_assoc_1"/>
    <property type="match status" value="1"/>
</dbReference>
<evidence type="ECO:0000313" key="3">
    <source>
        <dbReference type="RefSeq" id="XP_021835981.2"/>
    </source>
</evidence>
<sequence>MMNREESNPFLFDGIPTAIVCDILSRLPTKTSINCKLVCKEWCRIIVSPEFAELRRACDSYFSLLFFGKFCSSGANFVLLDLDKNSYVNENCNLSVSVDAMIRFKCEFTYPKWKLHLVNECNGLICLKTLEIWGPYIICNPLTGQFVIVKQSPKPFHFLLGYGLGCCPVTHQFKVLRILMTKFKYVAEIQTLGTDEWRTIDDAQTCNGKIGAFLHGSLHWYTPEDHSIWSFQLGNEKFVRVPVPEHTKGSRATEVTVFDSHLCFSCISNDSCQRDIWLMKEYGMKESWVKQFVMKKGEYGLLYVPLLRFGSGKILVSFRGRCNLLVYDLQSETYKQVKVHGVPSFELVACDMKLSALYSCIQCSTEN</sequence>